<organism evidence="2 3">
    <name type="scientific">Malus domestica</name>
    <name type="common">Apple</name>
    <name type="synonym">Pyrus malus</name>
    <dbReference type="NCBI Taxonomy" id="3750"/>
    <lineage>
        <taxon>Eukaryota</taxon>
        <taxon>Viridiplantae</taxon>
        <taxon>Streptophyta</taxon>
        <taxon>Embryophyta</taxon>
        <taxon>Tracheophyta</taxon>
        <taxon>Spermatophyta</taxon>
        <taxon>Magnoliopsida</taxon>
        <taxon>eudicotyledons</taxon>
        <taxon>Gunneridae</taxon>
        <taxon>Pentapetalae</taxon>
        <taxon>rosids</taxon>
        <taxon>fabids</taxon>
        <taxon>Rosales</taxon>
        <taxon>Rosaceae</taxon>
        <taxon>Amygdaloideae</taxon>
        <taxon>Maleae</taxon>
        <taxon>Malus</taxon>
    </lineage>
</organism>
<dbReference type="AlphaFoldDB" id="A0A498KJN6"/>
<proteinExistence type="predicted"/>
<dbReference type="OrthoDB" id="1138139at2759"/>
<dbReference type="PANTHER" id="PTHR34061">
    <property type="entry name" value="PROTEIN, PUTATIVE-RELATED"/>
    <property type="match status" value="1"/>
</dbReference>
<keyword evidence="3" id="KW-1185">Reference proteome</keyword>
<dbReference type="Proteomes" id="UP000290289">
    <property type="component" value="Chromosome 1"/>
</dbReference>
<feature type="region of interest" description="Disordered" evidence="1">
    <location>
        <begin position="56"/>
        <end position="95"/>
    </location>
</feature>
<dbReference type="EMBL" id="RDQH01000327">
    <property type="protein sequence ID" value="RXI07687.1"/>
    <property type="molecule type" value="Genomic_DNA"/>
</dbReference>
<evidence type="ECO:0000313" key="3">
    <source>
        <dbReference type="Proteomes" id="UP000290289"/>
    </source>
</evidence>
<evidence type="ECO:0000313" key="2">
    <source>
        <dbReference type="EMBL" id="RXI07687.1"/>
    </source>
</evidence>
<sequence>METNCMSLLSCVGTNVASAFFASLERCSCINLNTADFDDDNHNITNDDRPLFLSSSCSSRPTAGSHQDQAIAGPDQPIKPPAAATHHRLSDGVSA</sequence>
<dbReference type="PANTHER" id="PTHR34061:SF11">
    <property type="entry name" value="PROTEIN, PUTATIVE-RELATED"/>
    <property type="match status" value="1"/>
</dbReference>
<reference evidence="2 3" key="1">
    <citation type="submission" date="2018-10" db="EMBL/GenBank/DDBJ databases">
        <title>A high-quality apple genome assembly.</title>
        <authorList>
            <person name="Hu J."/>
        </authorList>
    </citation>
    <scope>NUCLEOTIDE SEQUENCE [LARGE SCALE GENOMIC DNA]</scope>
    <source>
        <strain evidence="3">cv. HFTH1</strain>
        <tissue evidence="2">Young leaf</tissue>
    </source>
</reference>
<gene>
    <name evidence="2" type="ORF">DVH24_005460</name>
</gene>
<comment type="caution">
    <text evidence="2">The sequence shown here is derived from an EMBL/GenBank/DDBJ whole genome shotgun (WGS) entry which is preliminary data.</text>
</comment>
<evidence type="ECO:0000256" key="1">
    <source>
        <dbReference type="SAM" id="MobiDB-lite"/>
    </source>
</evidence>
<name>A0A498KJN6_MALDO</name>
<accession>A0A498KJN6</accession>
<feature type="compositionally biased region" description="Polar residues" evidence="1">
    <location>
        <begin position="56"/>
        <end position="68"/>
    </location>
</feature>
<protein>
    <submittedName>
        <fullName evidence="2">Uncharacterized protein</fullName>
    </submittedName>
</protein>